<protein>
    <submittedName>
        <fullName evidence="2">Uncharacterized protein</fullName>
    </submittedName>
</protein>
<feature type="transmembrane region" description="Helical" evidence="1">
    <location>
        <begin position="20"/>
        <end position="41"/>
    </location>
</feature>
<reference evidence="2 3" key="1">
    <citation type="submission" date="2018-06" db="EMBL/GenBank/DDBJ databases">
        <authorList>
            <consortium name="Pathogen Informatics"/>
            <person name="Doyle S."/>
        </authorList>
    </citation>
    <scope>NUCLEOTIDE SEQUENCE [LARGE SCALE GENOMIC DNA]</scope>
    <source>
        <strain evidence="2 3">NCTC11544</strain>
    </source>
</reference>
<accession>A0A380AVA3</accession>
<evidence type="ECO:0000256" key="1">
    <source>
        <dbReference type="SAM" id="Phobius"/>
    </source>
</evidence>
<dbReference type="EMBL" id="UGYN01000002">
    <property type="protein sequence ID" value="SUI88302.1"/>
    <property type="molecule type" value="Genomic_DNA"/>
</dbReference>
<keyword evidence="1" id="KW-0472">Membrane</keyword>
<organism evidence="2 3">
    <name type="scientific">Serratia quinivorans</name>
    <dbReference type="NCBI Taxonomy" id="137545"/>
    <lineage>
        <taxon>Bacteria</taxon>
        <taxon>Pseudomonadati</taxon>
        <taxon>Pseudomonadota</taxon>
        <taxon>Gammaproteobacteria</taxon>
        <taxon>Enterobacterales</taxon>
        <taxon>Yersiniaceae</taxon>
        <taxon>Serratia</taxon>
    </lineage>
</organism>
<name>A0A380AVA3_9GAMM</name>
<dbReference type="AlphaFoldDB" id="A0A380AVA3"/>
<proteinExistence type="predicted"/>
<sequence length="47" mass="5101">MHTENMWDSVAVWFHDLVPLVVPLALIVLVVVTVCVALIAIGDTWGG</sequence>
<evidence type="ECO:0000313" key="2">
    <source>
        <dbReference type="EMBL" id="SUI88302.1"/>
    </source>
</evidence>
<keyword evidence="1" id="KW-0812">Transmembrane</keyword>
<evidence type="ECO:0000313" key="3">
    <source>
        <dbReference type="Proteomes" id="UP000255529"/>
    </source>
</evidence>
<keyword evidence="1" id="KW-1133">Transmembrane helix</keyword>
<gene>
    <name evidence="2" type="ORF">NCTC11544_05122</name>
</gene>
<dbReference type="Proteomes" id="UP000255529">
    <property type="component" value="Unassembled WGS sequence"/>
</dbReference>